<feature type="transmembrane region" description="Helical" evidence="15">
    <location>
        <begin position="655"/>
        <end position="674"/>
    </location>
</feature>
<keyword evidence="7 15" id="KW-0812">Transmembrane</keyword>
<evidence type="ECO:0000256" key="14">
    <source>
        <dbReference type="ARBA" id="ARBA00045102"/>
    </source>
</evidence>
<comment type="similarity">
    <text evidence="3 15">Belongs to the glycosyltransferase 39 family.</text>
</comment>
<evidence type="ECO:0000256" key="13">
    <source>
        <dbReference type="ARBA" id="ARBA00045085"/>
    </source>
</evidence>
<feature type="transmembrane region" description="Helical" evidence="15">
    <location>
        <begin position="681"/>
        <end position="698"/>
    </location>
</feature>
<dbReference type="Gene3D" id="2.80.10.50">
    <property type="match status" value="1"/>
</dbReference>
<dbReference type="PROSITE" id="PS50919">
    <property type="entry name" value="MIR"/>
    <property type="match status" value="3"/>
</dbReference>
<evidence type="ECO:0000256" key="15">
    <source>
        <dbReference type="RuleBase" id="RU367007"/>
    </source>
</evidence>
<evidence type="ECO:0000313" key="17">
    <source>
        <dbReference type="EMBL" id="QID78446.1"/>
    </source>
</evidence>
<evidence type="ECO:0000256" key="9">
    <source>
        <dbReference type="ARBA" id="ARBA00022824"/>
    </source>
</evidence>
<dbReference type="UniPathway" id="UPA00378"/>
<evidence type="ECO:0000256" key="10">
    <source>
        <dbReference type="ARBA" id="ARBA00022989"/>
    </source>
</evidence>
<feature type="domain" description="MIR" evidence="16">
    <location>
        <begin position="384"/>
        <end position="444"/>
    </location>
</feature>
<evidence type="ECO:0000256" key="1">
    <source>
        <dbReference type="ARBA" id="ARBA00004477"/>
    </source>
</evidence>
<evidence type="ECO:0000256" key="3">
    <source>
        <dbReference type="ARBA" id="ARBA00007222"/>
    </source>
</evidence>
<evidence type="ECO:0000256" key="7">
    <source>
        <dbReference type="ARBA" id="ARBA00022692"/>
    </source>
</evidence>
<evidence type="ECO:0000256" key="5">
    <source>
        <dbReference type="ARBA" id="ARBA00022676"/>
    </source>
</evidence>
<dbReference type="CDD" id="cd23283">
    <property type="entry name" value="beta-trefoil_MIR_PMT1-like"/>
    <property type="match status" value="1"/>
</dbReference>
<dbReference type="Pfam" id="PF02366">
    <property type="entry name" value="PMT"/>
    <property type="match status" value="1"/>
</dbReference>
<dbReference type="GO" id="GO:0004169">
    <property type="term" value="F:dolichyl-phosphate-mannose-protein mannosyltransferase activity"/>
    <property type="evidence" value="ECO:0007669"/>
    <property type="project" value="UniProtKB-UniRule"/>
</dbReference>
<keyword evidence="12" id="KW-0325">Glycoprotein</keyword>
<feature type="transmembrane region" description="Helical" evidence="15">
    <location>
        <begin position="584"/>
        <end position="606"/>
    </location>
</feature>
<keyword evidence="18" id="KW-1185">Reference proteome</keyword>
<dbReference type="InterPro" id="IPR027005">
    <property type="entry name" value="PMT-like"/>
</dbReference>
<protein>
    <recommendedName>
        <fullName evidence="4 15">Dolichyl-phosphate-mannose--protein mannosyltransferase</fullName>
        <ecNumber evidence="4 15">2.4.1.109</ecNumber>
    </recommendedName>
</protein>
<dbReference type="InterPro" id="IPR036300">
    <property type="entry name" value="MIR_dom_sf"/>
</dbReference>
<feature type="transmembrane region" description="Helical" evidence="15">
    <location>
        <begin position="626"/>
        <end position="643"/>
    </location>
</feature>
<dbReference type="EC" id="2.4.1.109" evidence="4 15"/>
<feature type="domain" description="MIR" evidence="16">
    <location>
        <begin position="454"/>
        <end position="510"/>
    </location>
</feature>
<evidence type="ECO:0000256" key="12">
    <source>
        <dbReference type="ARBA" id="ARBA00023180"/>
    </source>
</evidence>
<dbReference type="Pfam" id="PF16192">
    <property type="entry name" value="PMT_4TMC"/>
    <property type="match status" value="1"/>
</dbReference>
<comment type="function">
    <text evidence="15">Transfers mannose from Dol-P-mannose to Ser or Thr residues on proteins.</text>
</comment>
<comment type="subcellular location">
    <subcellularLocation>
        <location evidence="1 15">Endoplasmic reticulum membrane</location>
        <topology evidence="1 15">Multi-pass membrane protein</topology>
    </subcellularLocation>
</comment>
<dbReference type="OrthoDB" id="292747at2759"/>
<dbReference type="InterPro" id="IPR016093">
    <property type="entry name" value="MIR_motif"/>
</dbReference>
<feature type="domain" description="MIR" evidence="16">
    <location>
        <begin position="320"/>
        <end position="374"/>
    </location>
</feature>
<evidence type="ECO:0000256" key="6">
    <source>
        <dbReference type="ARBA" id="ARBA00022679"/>
    </source>
</evidence>
<proteinExistence type="inferred from homology"/>
<feature type="transmembrane region" description="Helical" evidence="15">
    <location>
        <begin position="131"/>
        <end position="152"/>
    </location>
</feature>
<keyword evidence="11 15" id="KW-0472">Membrane</keyword>
<dbReference type="Proteomes" id="UP000501346">
    <property type="component" value="Chromosome ScIV"/>
</dbReference>
<dbReference type="EMBL" id="CP048985">
    <property type="protein sequence ID" value="QID78446.1"/>
    <property type="molecule type" value="Genomic_DNA"/>
</dbReference>
<feature type="transmembrane region" description="Helical" evidence="15">
    <location>
        <begin position="234"/>
        <end position="253"/>
    </location>
</feature>
<feature type="transmembrane region" description="Helical" evidence="15">
    <location>
        <begin position="47"/>
        <end position="66"/>
    </location>
</feature>
<dbReference type="PANTHER" id="PTHR10050:SF50">
    <property type="entry name" value="DOLICHYL-PHOSPHATE-MANNOSE--PROTEIN MANNOSYLTRANSFERASE 1-RELATED"/>
    <property type="match status" value="1"/>
</dbReference>
<keyword evidence="10 15" id="KW-1133">Transmembrane helix</keyword>
<keyword evidence="6 15" id="KW-0808">Transferase</keyword>
<dbReference type="SMART" id="SM00472">
    <property type="entry name" value="MIR"/>
    <property type="match status" value="3"/>
</dbReference>
<name>A0A6C1DN07_SACPS</name>
<keyword evidence="8" id="KW-0677">Repeat</keyword>
<feature type="transmembrane region" description="Helical" evidence="15">
    <location>
        <begin position="182"/>
        <end position="200"/>
    </location>
</feature>
<feature type="transmembrane region" description="Helical" evidence="15">
    <location>
        <begin position="159"/>
        <end position="176"/>
    </location>
</feature>
<dbReference type="InterPro" id="IPR003342">
    <property type="entry name" value="ArnT-like_N"/>
</dbReference>
<dbReference type="AlphaFoldDB" id="A0A6C1DN07"/>
<comment type="catalytic activity">
    <reaction evidence="13 15">
        <text>a di-trans,poly-cis-dolichyl beta-D-mannosyl phosphate + L-threonyl-[protein] = 3-O-(alpha-D-mannosyl)-L-threonyl-[protein] + a di-trans,poly-cis-dolichyl phosphate + H(+)</text>
        <dbReference type="Rhea" id="RHEA:53396"/>
        <dbReference type="Rhea" id="RHEA-COMP:11060"/>
        <dbReference type="Rhea" id="RHEA-COMP:13547"/>
        <dbReference type="Rhea" id="RHEA-COMP:19498"/>
        <dbReference type="Rhea" id="RHEA-COMP:19501"/>
        <dbReference type="ChEBI" id="CHEBI:15378"/>
        <dbReference type="ChEBI" id="CHEBI:30013"/>
        <dbReference type="ChEBI" id="CHEBI:57683"/>
        <dbReference type="ChEBI" id="CHEBI:58211"/>
        <dbReference type="ChEBI" id="CHEBI:137323"/>
        <dbReference type="EC" id="2.4.1.109"/>
    </reaction>
</comment>
<evidence type="ECO:0000259" key="16">
    <source>
        <dbReference type="PROSITE" id="PS50919"/>
    </source>
</evidence>
<dbReference type="PANTHER" id="PTHR10050">
    <property type="entry name" value="DOLICHYL-PHOSPHATE-MANNOSE--PROTEIN MANNOSYLTRANSFERASE"/>
    <property type="match status" value="1"/>
</dbReference>
<keyword evidence="9 15" id="KW-0256">Endoplasmic reticulum</keyword>
<dbReference type="Pfam" id="PF02815">
    <property type="entry name" value="MIR"/>
    <property type="match status" value="1"/>
</dbReference>
<comment type="pathway">
    <text evidence="2 15">Protein modification; protein glycosylation.</text>
</comment>
<evidence type="ECO:0000256" key="8">
    <source>
        <dbReference type="ARBA" id="ARBA00022737"/>
    </source>
</evidence>
<evidence type="ECO:0000313" key="18">
    <source>
        <dbReference type="Proteomes" id="UP000501346"/>
    </source>
</evidence>
<dbReference type="InterPro" id="IPR032421">
    <property type="entry name" value="PMT_4TMC"/>
</dbReference>
<organism evidence="17 18">
    <name type="scientific">Saccharomyces pastorianus</name>
    <name type="common">Lager yeast</name>
    <name type="synonym">Saccharomyces cerevisiae x Saccharomyces eubayanus</name>
    <dbReference type="NCBI Taxonomy" id="27292"/>
    <lineage>
        <taxon>Eukaryota</taxon>
        <taxon>Fungi</taxon>
        <taxon>Dikarya</taxon>
        <taxon>Ascomycota</taxon>
        <taxon>Saccharomycotina</taxon>
        <taxon>Saccharomycetes</taxon>
        <taxon>Saccharomycetales</taxon>
        <taxon>Saccharomycetaceae</taxon>
        <taxon>Saccharomyces</taxon>
    </lineage>
</organism>
<evidence type="ECO:0000256" key="4">
    <source>
        <dbReference type="ARBA" id="ARBA00012839"/>
    </source>
</evidence>
<sequence length="743" mass="84788">MNKEHLLKVDPIPDVTIKRGPLRSFLITKPCDNLSSLRTVTSSKEKLLVGCLLIFTAIVRLHNISLPNSVVFGENEVGTFVSQYVNNIFFTDVHPPLVAMLYATVSSVFGYKGLFNYGNIGTEYTANVPYVAMRFFSATLGIVSVLVLYLTLRVSGVKIAVAAICAVCFAIENSFVTLSRFTLIEGPFVFFMACAVYFFRRSELYLPNSCKANKSLLAASIALGFAVSSKWAGLFTIAWAGIIVLWRVWFMIGDLSRPIGSSIKYMAFQFTCLLAIPAFIYFLIFSVHIKTLNVNGISSSFFPAEFRKTLKYNNVIKETVAEVAVGSAVSLNHVGTAGGYLHSHLHNYPAGSMQQQVTLYPHVDQNNKWIIELAEHPNENVTSFQNLTDGTIIKLRQLKNGCRLHSHDHKPPVSQNADWQKEVSCYGYEGFEGDINDDWIIEIDKKRSEPGPAQEHIRAIETKFRLKHYLTGCYLFSHPEKLPEWGFGQQEVTCAYFAREDLTLWYIEENENEISLPNPEKVSYKKMSFWQKFVAIHKFMFYLNNYMDTSHAYSSEPKTWPLMLRGIDFWNENGREVYFLGNAVLWWSVTAFICTFIIGVAVELLAWKLGVNILRDKHIINFHYQVFQYLLGFAAHYFPYFFVGQKLFLYDYLPAYYFGILAFGHALDLISTYISNKRNNTGYIVVAIFMVVCFYFFSEHSPLIYATGWSSNLCKRSKWLGSWDFYCNSLLLSDSHYELNAES</sequence>
<evidence type="ECO:0000256" key="2">
    <source>
        <dbReference type="ARBA" id="ARBA00004922"/>
    </source>
</evidence>
<keyword evidence="5 15" id="KW-0328">Glycosyltransferase</keyword>
<dbReference type="SUPFAM" id="SSF82109">
    <property type="entry name" value="MIR domain"/>
    <property type="match status" value="1"/>
</dbReference>
<gene>
    <name evidence="17" type="primary">PMT5_1</name>
    <name evidence="17" type="ORF">GRS66_000652</name>
</gene>
<reference evidence="17 18" key="1">
    <citation type="journal article" date="2019" name="BMC Genomics">
        <title>Chromosome level assembly and comparative genome analysis confirm lager-brewing yeasts originated from a single hybridization.</title>
        <authorList>
            <person name="Salazar A.N."/>
            <person name="Gorter de Vries A.R."/>
            <person name="van den Broek M."/>
            <person name="Brouwers N."/>
            <person name="de la Torre Cortes P."/>
            <person name="Kuijpers N.G.A."/>
            <person name="Daran J.G."/>
            <person name="Abeel T."/>
        </authorList>
    </citation>
    <scope>NUCLEOTIDE SEQUENCE [LARGE SCALE GENOMIC DNA]</scope>
    <source>
        <strain evidence="17 18">CBS 1483</strain>
    </source>
</reference>
<evidence type="ECO:0000256" key="11">
    <source>
        <dbReference type="ARBA" id="ARBA00023136"/>
    </source>
</evidence>
<dbReference type="GO" id="GO:0031502">
    <property type="term" value="C:dolichyl-phosphate-mannose-protein mannosyltransferase complex"/>
    <property type="evidence" value="ECO:0007669"/>
    <property type="project" value="UniProtKB-ARBA"/>
</dbReference>
<comment type="catalytic activity">
    <reaction evidence="14 15">
        <text>a di-trans,poly-cis-dolichyl beta-D-mannosyl phosphate + L-seryl-[protein] = 3-O-(alpha-D-mannosyl)-L-seryl-[protein] + a di-trans,poly-cis-dolichyl phosphate + H(+)</text>
        <dbReference type="Rhea" id="RHEA:17377"/>
        <dbReference type="Rhea" id="RHEA-COMP:9863"/>
        <dbReference type="Rhea" id="RHEA-COMP:13546"/>
        <dbReference type="Rhea" id="RHEA-COMP:19498"/>
        <dbReference type="Rhea" id="RHEA-COMP:19501"/>
        <dbReference type="ChEBI" id="CHEBI:15378"/>
        <dbReference type="ChEBI" id="CHEBI:29999"/>
        <dbReference type="ChEBI" id="CHEBI:57683"/>
        <dbReference type="ChEBI" id="CHEBI:58211"/>
        <dbReference type="ChEBI" id="CHEBI:137321"/>
        <dbReference type="EC" id="2.4.1.109"/>
    </reaction>
</comment>
<accession>A0A6C1DN07</accession>
<feature type="transmembrane region" description="Helical" evidence="15">
    <location>
        <begin position="265"/>
        <end position="289"/>
    </location>
</feature>
<dbReference type="FunFam" id="2.80.10.50:FF:000034">
    <property type="entry name" value="Dolichyl-phosphate-mannose-protein mannosyltransferase 1"/>
    <property type="match status" value="1"/>
</dbReference>